<dbReference type="AlphaFoldDB" id="C8UZR1"/>
<dbReference type="EMBL" id="GQ244465">
    <property type="protein sequence ID" value="ACS37018.1"/>
    <property type="molecule type" value="Genomic_DNA"/>
</dbReference>
<reference evidence="15" key="1">
    <citation type="journal article" date="2009" name="Mol. Phylogenet. Evol.">
        <title>A mitogenomic perspective on the phylogeny and biogeography of living caecilians (Amphibia: Gymnophiona).</title>
        <authorList>
            <person name="Zhang P."/>
            <person name="Wake M.H."/>
        </authorList>
    </citation>
    <scope>NUCLEOTIDE SEQUENCE</scope>
</reference>
<evidence type="ECO:0000313" key="14">
    <source>
        <dbReference type="EMBL" id="AAX58639.1"/>
    </source>
</evidence>
<sequence>MPQLNPAPWLMIMLASWLILLTILLPKMMMHKPMNDMTINNLNKTHSSPWTWPWH</sequence>
<proteinExistence type="inferred from homology"/>
<accession>C8UZR1</accession>
<evidence type="ECO:0000256" key="4">
    <source>
        <dbReference type="ARBA" id="ARBA00022547"/>
    </source>
</evidence>
<evidence type="ECO:0000256" key="13">
    <source>
        <dbReference type="SAM" id="Phobius"/>
    </source>
</evidence>
<dbReference type="GO" id="GO:0015078">
    <property type="term" value="F:proton transmembrane transporter activity"/>
    <property type="evidence" value="ECO:0007669"/>
    <property type="project" value="InterPro"/>
</dbReference>
<evidence type="ECO:0000256" key="1">
    <source>
        <dbReference type="ARBA" id="ARBA00004304"/>
    </source>
</evidence>
<dbReference type="Pfam" id="PF00895">
    <property type="entry name" value="ATP-synt_8"/>
    <property type="match status" value="1"/>
</dbReference>
<protein>
    <recommendedName>
        <fullName evidence="12">ATP synthase complex subunit 8</fullName>
    </recommendedName>
</protein>
<evidence type="ECO:0000256" key="7">
    <source>
        <dbReference type="ARBA" id="ARBA00022989"/>
    </source>
</evidence>
<dbReference type="PANTHER" id="PTHR39937">
    <property type="entry name" value="ATP SYNTHASE PROTEIN 8"/>
    <property type="match status" value="1"/>
</dbReference>
<evidence type="ECO:0000313" key="15">
    <source>
        <dbReference type="EMBL" id="ACS37018.1"/>
    </source>
</evidence>
<organism evidence="14">
    <name type="scientific">Boulengerula taitana</name>
    <name type="common">East African caecilian</name>
    <dbReference type="NCBI Taxonomy" id="102246"/>
    <lineage>
        <taxon>Eukaryota</taxon>
        <taxon>Metazoa</taxon>
        <taxon>Chordata</taxon>
        <taxon>Craniata</taxon>
        <taxon>Vertebrata</taxon>
        <taxon>Euteleostomi</taxon>
        <taxon>Amphibia</taxon>
        <taxon>Gymnophiona</taxon>
        <taxon>Herpelidae</taxon>
        <taxon>Boulengerula</taxon>
    </lineage>
</organism>
<evidence type="ECO:0000256" key="3">
    <source>
        <dbReference type="ARBA" id="ARBA00022448"/>
    </source>
</evidence>
<evidence type="ECO:0000256" key="10">
    <source>
        <dbReference type="ARBA" id="ARBA00023136"/>
    </source>
</evidence>
<keyword evidence="11" id="KW-0066">ATP synthesis</keyword>
<gene>
    <name evidence="14" type="primary">ATP8</name>
</gene>
<feature type="transmembrane region" description="Helical" evidence="13">
    <location>
        <begin position="6"/>
        <end position="25"/>
    </location>
</feature>
<comment type="similarity">
    <text evidence="2 12">Belongs to the ATPase protein 8 family.</text>
</comment>
<dbReference type="GO" id="GO:0045259">
    <property type="term" value="C:proton-transporting ATP synthase complex"/>
    <property type="evidence" value="ECO:0007669"/>
    <property type="project" value="UniProtKB-KW"/>
</dbReference>
<dbReference type="CTD" id="4509"/>
<comment type="subcellular location">
    <subcellularLocation>
        <location evidence="1 12">Mitochondrion membrane</location>
        <topology evidence="1 12">Single-pass membrane protein</topology>
    </subcellularLocation>
</comment>
<keyword evidence="10 13" id="KW-0472">Membrane</keyword>
<dbReference type="InterPro" id="IPR001421">
    <property type="entry name" value="ATP8_metazoa"/>
</dbReference>
<evidence type="ECO:0000256" key="2">
    <source>
        <dbReference type="ARBA" id="ARBA00008892"/>
    </source>
</evidence>
<dbReference type="PANTHER" id="PTHR39937:SF1">
    <property type="entry name" value="ATP SYNTHASE PROTEIN 8"/>
    <property type="match status" value="1"/>
</dbReference>
<geneLocation type="mitochondrion" evidence="14"/>
<evidence type="ECO:0000256" key="11">
    <source>
        <dbReference type="ARBA" id="ARBA00023310"/>
    </source>
</evidence>
<keyword evidence="7 13" id="KW-1133">Transmembrane helix</keyword>
<reference evidence="14" key="2">
    <citation type="journal article" date="2009" name="Syst. Biol.">
        <title>Experimental design in caecilian systematics: phylogenetic information of mitochondrial genomes and nuclear rag1.</title>
        <authorList>
            <person name="San Mauro D."/>
            <person name="Gower D.J."/>
            <person name="Massingham T."/>
            <person name="Wilkinson M."/>
            <person name="Zardoya R."/>
            <person name="Cotton J.A."/>
        </authorList>
    </citation>
    <scope>NUCLEOTIDE SEQUENCE</scope>
</reference>
<keyword evidence="8 12" id="KW-0406">Ion transport</keyword>
<dbReference type="GeneID" id="14476773"/>
<evidence type="ECO:0000256" key="8">
    <source>
        <dbReference type="ARBA" id="ARBA00023065"/>
    </source>
</evidence>
<evidence type="ECO:0000256" key="6">
    <source>
        <dbReference type="ARBA" id="ARBA00022781"/>
    </source>
</evidence>
<evidence type="ECO:0000256" key="9">
    <source>
        <dbReference type="ARBA" id="ARBA00023128"/>
    </source>
</evidence>
<dbReference type="GO" id="GO:0015986">
    <property type="term" value="P:proton motive force-driven ATP synthesis"/>
    <property type="evidence" value="ECO:0007669"/>
    <property type="project" value="InterPro"/>
</dbReference>
<dbReference type="InterPro" id="IPR050635">
    <property type="entry name" value="ATPase_protein_8"/>
</dbReference>
<dbReference type="EMBL" id="AY954504">
    <property type="protein sequence ID" value="AAX58639.1"/>
    <property type="molecule type" value="Genomic_DNA"/>
</dbReference>
<dbReference type="GO" id="GO:0031966">
    <property type="term" value="C:mitochondrial membrane"/>
    <property type="evidence" value="ECO:0007669"/>
    <property type="project" value="UniProtKB-SubCell"/>
</dbReference>
<keyword evidence="4 12" id="KW-0138">CF(0)</keyword>
<name>C8UZR1_BOUTA</name>
<evidence type="ECO:0000256" key="5">
    <source>
        <dbReference type="ARBA" id="ARBA00022692"/>
    </source>
</evidence>
<evidence type="ECO:0000256" key="12">
    <source>
        <dbReference type="RuleBase" id="RU003661"/>
    </source>
</evidence>
<dbReference type="RefSeq" id="YP_007375127.1">
    <property type="nucleotide sequence ID" value="NC_020154.1"/>
</dbReference>
<keyword evidence="9 12" id="KW-0496">Mitochondrion</keyword>
<keyword evidence="6 12" id="KW-0375">Hydrogen ion transport</keyword>
<keyword evidence="3 12" id="KW-0813">Transport</keyword>
<keyword evidence="5 12" id="KW-0812">Transmembrane</keyword>